<dbReference type="Gene3D" id="3.40.50.300">
    <property type="entry name" value="P-loop containing nucleotide triphosphate hydrolases"/>
    <property type="match status" value="1"/>
</dbReference>
<dbReference type="Gene3D" id="3.40.50.1580">
    <property type="entry name" value="Nucleoside phosphorylase domain"/>
    <property type="match status" value="1"/>
</dbReference>
<reference evidence="5" key="1">
    <citation type="journal article" date="2014" name="BMC Genomics">
        <title>Genome characteristics reveal the impact of lichenization on lichen-forming fungus Endocarpon pusillum Hedwig (Verrucariales, Ascomycota).</title>
        <authorList>
            <person name="Wang Y.-Y."/>
            <person name="Liu B."/>
            <person name="Zhang X.-Y."/>
            <person name="Zhou Q.-M."/>
            <person name="Zhang T."/>
            <person name="Li H."/>
            <person name="Yu Y.-F."/>
            <person name="Zhang X.-L."/>
            <person name="Hao X.-Y."/>
            <person name="Wang M."/>
            <person name="Wang L."/>
            <person name="Wei J.-C."/>
        </authorList>
    </citation>
    <scope>NUCLEOTIDE SEQUENCE [LARGE SCALE GENOMIC DNA]</scope>
    <source>
        <strain evidence="5">Z07020 / HMAS-L-300199</strain>
    </source>
</reference>
<evidence type="ECO:0000259" key="3">
    <source>
        <dbReference type="Pfam" id="PF00931"/>
    </source>
</evidence>
<dbReference type="PANTHER" id="PTHR46082">
    <property type="entry name" value="ATP/GTP-BINDING PROTEIN-RELATED"/>
    <property type="match status" value="1"/>
</dbReference>
<dbReference type="eggNOG" id="KOG1840">
    <property type="taxonomic scope" value="Eukaryota"/>
</dbReference>
<keyword evidence="1" id="KW-0802">TPR repeat</keyword>
<feature type="domain" description="NB-ARC" evidence="3">
    <location>
        <begin position="354"/>
        <end position="535"/>
    </location>
</feature>
<evidence type="ECO:0000256" key="1">
    <source>
        <dbReference type="PROSITE-ProRule" id="PRU00339"/>
    </source>
</evidence>
<dbReference type="SMART" id="SM00028">
    <property type="entry name" value="TPR"/>
    <property type="match status" value="3"/>
</dbReference>
<sequence length="1007" mass="112333">MDRQDFTVGWICAVKTEFVAACELLDEEYPPLKTIPSHDTNSYTLGRMGDHHVVVACLPKGRYGIASAATVAKDMFRSFESIRIGLMVGIGGGAPSKKHDIRLGDVVVACPVGRTGGVLPYSFGKAVQGKDFEITGSLNSPPTFLLTALNQLDTLHERKGHRIAYTIQEMLTRNPSLREKYEYPGAEKDRWYESSFVHVDSDVGCDIGCGCTFPPVIQRQQRSSGATNPVVHYGIIASADQLMKDAVVRDRISQQHRVLCFEMEATGLSNDFPCVVIRGICDYSDSHKNDQWQGYAAATAASYAKELLQALPTNMVSGSQHATNVFSNPGSNNFHVQFQLTGLPVAGHFVDRDAEIEEIKVNLLPTEAQNRRKIHVLHGLGGAGKTQLAIAYARKHQHTYSAIVWVNGNSTDTVLQSLAGFARRAGISRATSLKGSAAQQAPEMMAEADAVLRWLALEGNPCWLMIFDNVDRDIESDDEDAQAYDITSFLPVADHGSVLITTRLSSLGEIGKSTEVARLNHNQALELLSSRSGMHSSSNDMTKLVKRLGYLALAVVQAGTYMRETKTGCSKYLDLYETSWSQLAAETPRLRDYANKSIQTTWMISYDRVRQSDPTAANFLQLWAYLDHQDVWYELFFRGREGWPECGWFQEMASSEIIFKRVMKSLLALSLIESHQQTESYSIHPVVHDWCAETICYGRDDLMSAALTIVAYAVPSELEVKYWLLQQRLLPHADQCVRQLDNSDELNRLGPVKSSEALHLLGYLYEAQSKYVEAEKLYQQVQDTTEKVFGPEHTSTLATVNNLSILYETRGKYAEAEKLYQRALDTAEKVFGPEHTSTLATVNNLGVLYRSQGKYAEAEKWFQRALDGKEKAYGPEHTITLDTVNNLGLLYTDQDKAQSKDEDFLIVPDYTKSVTEVYEDAFYALVHLEQTLNVLFDKTSVPNSGFAPVLPTKPRSNETSSRDHDLGFFPSIKGIPNHKQSWRITPPAEQRSVHASTSQQDPCICEE</sequence>
<dbReference type="InterPro" id="IPR027417">
    <property type="entry name" value="P-loop_NTPase"/>
</dbReference>
<dbReference type="OMA" id="CAETICY"/>
<evidence type="ECO:0000313" key="5">
    <source>
        <dbReference type="Proteomes" id="UP000019373"/>
    </source>
</evidence>
<dbReference type="SUPFAM" id="SSF53167">
    <property type="entry name" value="Purine and uridine phosphorylases"/>
    <property type="match status" value="1"/>
</dbReference>
<dbReference type="HOGENOM" id="CLU_000288_125_3_1"/>
<evidence type="ECO:0000313" key="4">
    <source>
        <dbReference type="EMBL" id="ERF76362.1"/>
    </source>
</evidence>
<dbReference type="PROSITE" id="PS50005">
    <property type="entry name" value="TPR"/>
    <property type="match status" value="2"/>
</dbReference>
<organism evidence="4 5">
    <name type="scientific">Endocarpon pusillum (strain Z07020 / HMAS-L-300199)</name>
    <name type="common">Lichen-forming fungus</name>
    <dbReference type="NCBI Taxonomy" id="1263415"/>
    <lineage>
        <taxon>Eukaryota</taxon>
        <taxon>Fungi</taxon>
        <taxon>Dikarya</taxon>
        <taxon>Ascomycota</taxon>
        <taxon>Pezizomycotina</taxon>
        <taxon>Eurotiomycetes</taxon>
        <taxon>Chaetothyriomycetidae</taxon>
        <taxon>Verrucariales</taxon>
        <taxon>Verrucariaceae</taxon>
        <taxon>Endocarpon</taxon>
    </lineage>
</organism>
<dbReference type="Pfam" id="PF13424">
    <property type="entry name" value="TPR_12"/>
    <property type="match status" value="1"/>
</dbReference>
<dbReference type="InterPro" id="IPR035994">
    <property type="entry name" value="Nucleoside_phosphorylase_sf"/>
</dbReference>
<name>U1GFE0_ENDPU</name>
<evidence type="ECO:0000256" key="2">
    <source>
        <dbReference type="SAM" id="MobiDB-lite"/>
    </source>
</evidence>
<dbReference type="GeneID" id="19241957"/>
<dbReference type="InterPro" id="IPR011990">
    <property type="entry name" value="TPR-like_helical_dom_sf"/>
</dbReference>
<protein>
    <recommendedName>
        <fullName evidence="3">NB-ARC domain-containing protein</fullName>
    </recommendedName>
</protein>
<dbReference type="GO" id="GO:0009116">
    <property type="term" value="P:nucleoside metabolic process"/>
    <property type="evidence" value="ECO:0007669"/>
    <property type="project" value="InterPro"/>
</dbReference>
<dbReference type="InterPro" id="IPR002182">
    <property type="entry name" value="NB-ARC"/>
</dbReference>
<dbReference type="EMBL" id="KE720765">
    <property type="protein sequence ID" value="ERF76362.1"/>
    <property type="molecule type" value="Genomic_DNA"/>
</dbReference>
<dbReference type="Proteomes" id="UP000019373">
    <property type="component" value="Unassembled WGS sequence"/>
</dbReference>
<feature type="repeat" description="TPR" evidence="1">
    <location>
        <begin position="839"/>
        <end position="872"/>
    </location>
</feature>
<dbReference type="SUPFAM" id="SSF52540">
    <property type="entry name" value="P-loop containing nucleoside triphosphate hydrolases"/>
    <property type="match status" value="1"/>
</dbReference>
<dbReference type="PRINTS" id="PR00381">
    <property type="entry name" value="KINESINLIGHT"/>
</dbReference>
<dbReference type="OrthoDB" id="1658288at2759"/>
<keyword evidence="5" id="KW-1185">Reference proteome</keyword>
<accession>U1GFE0</accession>
<dbReference type="RefSeq" id="XP_007786286.1">
    <property type="nucleotide sequence ID" value="XM_007788096.1"/>
</dbReference>
<feature type="repeat" description="TPR" evidence="1">
    <location>
        <begin position="797"/>
        <end position="830"/>
    </location>
</feature>
<dbReference type="GO" id="GO:0043531">
    <property type="term" value="F:ADP binding"/>
    <property type="evidence" value="ECO:0007669"/>
    <property type="project" value="InterPro"/>
</dbReference>
<gene>
    <name evidence="4" type="ORF">EPUS_07069</name>
</gene>
<proteinExistence type="predicted"/>
<dbReference type="InterPro" id="IPR019734">
    <property type="entry name" value="TPR_rpt"/>
</dbReference>
<dbReference type="GO" id="GO:0003824">
    <property type="term" value="F:catalytic activity"/>
    <property type="evidence" value="ECO:0007669"/>
    <property type="project" value="InterPro"/>
</dbReference>
<dbReference type="AlphaFoldDB" id="U1GFE0"/>
<dbReference type="SUPFAM" id="SSF48452">
    <property type="entry name" value="TPR-like"/>
    <property type="match status" value="1"/>
</dbReference>
<dbReference type="Pfam" id="PF00931">
    <property type="entry name" value="NB-ARC"/>
    <property type="match status" value="1"/>
</dbReference>
<dbReference type="Pfam" id="PF13374">
    <property type="entry name" value="TPR_10"/>
    <property type="match status" value="1"/>
</dbReference>
<dbReference type="Gene3D" id="1.25.40.10">
    <property type="entry name" value="Tetratricopeptide repeat domain"/>
    <property type="match status" value="1"/>
</dbReference>
<dbReference type="PANTHER" id="PTHR46082:SF6">
    <property type="entry name" value="AAA+ ATPASE DOMAIN-CONTAINING PROTEIN-RELATED"/>
    <property type="match status" value="1"/>
</dbReference>
<dbReference type="InterPro" id="IPR053137">
    <property type="entry name" value="NLR-like"/>
</dbReference>
<feature type="region of interest" description="Disordered" evidence="2">
    <location>
        <begin position="985"/>
        <end position="1007"/>
    </location>
</feature>